<sequence length="89" mass="10210">MAELKTEQLYKSRIRTCPAGRLRMMFFQDWQKEGIIEEVDPYARNQNKDSIFLSPSCLQRNSTTSTVFDEVSLNTPSVLMTASKGTKSR</sequence>
<comment type="caution">
    <text evidence="1">The sequence shown here is derived from an EMBL/GenBank/DDBJ whole genome shotgun (WGS) entry which is preliminary data.</text>
</comment>
<gene>
    <name evidence="1" type="ORF">AVEN_62315_1</name>
</gene>
<organism evidence="1 2">
    <name type="scientific">Araneus ventricosus</name>
    <name type="common">Orbweaver spider</name>
    <name type="synonym">Epeira ventricosa</name>
    <dbReference type="NCBI Taxonomy" id="182803"/>
    <lineage>
        <taxon>Eukaryota</taxon>
        <taxon>Metazoa</taxon>
        <taxon>Ecdysozoa</taxon>
        <taxon>Arthropoda</taxon>
        <taxon>Chelicerata</taxon>
        <taxon>Arachnida</taxon>
        <taxon>Araneae</taxon>
        <taxon>Araneomorphae</taxon>
        <taxon>Entelegynae</taxon>
        <taxon>Araneoidea</taxon>
        <taxon>Araneidae</taxon>
        <taxon>Araneus</taxon>
    </lineage>
</organism>
<name>A0A4Y2NYJ7_ARAVE</name>
<evidence type="ECO:0000313" key="2">
    <source>
        <dbReference type="Proteomes" id="UP000499080"/>
    </source>
</evidence>
<keyword evidence="2" id="KW-1185">Reference proteome</keyword>
<dbReference type="AlphaFoldDB" id="A0A4Y2NYJ7"/>
<evidence type="ECO:0000313" key="1">
    <source>
        <dbReference type="EMBL" id="GBN43809.1"/>
    </source>
</evidence>
<dbReference type="Proteomes" id="UP000499080">
    <property type="component" value="Unassembled WGS sequence"/>
</dbReference>
<reference evidence="1 2" key="1">
    <citation type="journal article" date="2019" name="Sci. Rep.">
        <title>Orb-weaving spider Araneus ventricosus genome elucidates the spidroin gene catalogue.</title>
        <authorList>
            <person name="Kono N."/>
            <person name="Nakamura H."/>
            <person name="Ohtoshi R."/>
            <person name="Moran D.A.P."/>
            <person name="Shinohara A."/>
            <person name="Yoshida Y."/>
            <person name="Fujiwara M."/>
            <person name="Mori M."/>
            <person name="Tomita M."/>
            <person name="Arakawa K."/>
        </authorList>
    </citation>
    <scope>NUCLEOTIDE SEQUENCE [LARGE SCALE GENOMIC DNA]</scope>
</reference>
<protein>
    <submittedName>
        <fullName evidence="1">Uncharacterized protein</fullName>
    </submittedName>
</protein>
<dbReference type="EMBL" id="BGPR01130105">
    <property type="protein sequence ID" value="GBN43809.1"/>
    <property type="molecule type" value="Genomic_DNA"/>
</dbReference>
<accession>A0A4Y2NYJ7</accession>
<proteinExistence type="predicted"/>